<feature type="compositionally biased region" description="Low complexity" evidence="1">
    <location>
        <begin position="298"/>
        <end position="312"/>
    </location>
</feature>
<proteinExistence type="predicted"/>
<evidence type="ECO:0000313" key="3">
    <source>
        <dbReference type="EnsemblMetazoa" id="ACHR009617-PA"/>
    </source>
</evidence>
<dbReference type="AlphaFoldDB" id="A0A182KFS9"/>
<feature type="transmembrane region" description="Helical" evidence="2">
    <location>
        <begin position="12"/>
        <end position="32"/>
    </location>
</feature>
<feature type="compositionally biased region" description="Low complexity" evidence="1">
    <location>
        <begin position="43"/>
        <end position="64"/>
    </location>
</feature>
<reference evidence="4" key="1">
    <citation type="submission" date="2013-03" db="EMBL/GenBank/DDBJ databases">
        <title>The Genome Sequence of Anopheles christyi ACHKN1017.</title>
        <authorList>
            <consortium name="The Broad Institute Genomics Platform"/>
            <person name="Neafsey D.E."/>
            <person name="Besansky N."/>
            <person name="Walker B."/>
            <person name="Young S.K."/>
            <person name="Zeng Q."/>
            <person name="Gargeya S."/>
            <person name="Fitzgerald M."/>
            <person name="Haas B."/>
            <person name="Abouelleil A."/>
            <person name="Allen A.W."/>
            <person name="Alvarado L."/>
            <person name="Arachchi H.M."/>
            <person name="Berlin A.M."/>
            <person name="Chapman S.B."/>
            <person name="Gainer-Dewar J."/>
            <person name="Goldberg J."/>
            <person name="Griggs A."/>
            <person name="Gujja S."/>
            <person name="Hansen M."/>
            <person name="Howarth C."/>
            <person name="Imamovic A."/>
            <person name="Ireland A."/>
            <person name="Larimer J."/>
            <person name="McCowan C."/>
            <person name="Murphy C."/>
            <person name="Pearson M."/>
            <person name="Poon T.W."/>
            <person name="Priest M."/>
            <person name="Roberts A."/>
            <person name="Saif S."/>
            <person name="Shea T."/>
            <person name="Sisk P."/>
            <person name="Sykes S."/>
            <person name="Wortman J."/>
            <person name="Nusbaum C."/>
            <person name="Birren B."/>
        </authorList>
    </citation>
    <scope>NUCLEOTIDE SEQUENCE [LARGE SCALE GENOMIC DNA]</scope>
    <source>
        <strain evidence="4">ACHKN1017</strain>
    </source>
</reference>
<name>A0A182KFS9_9DIPT</name>
<accession>A0A182KFS9</accession>
<dbReference type="Proteomes" id="UP000075881">
    <property type="component" value="Unassembled WGS sequence"/>
</dbReference>
<feature type="region of interest" description="Disordered" evidence="1">
    <location>
        <begin position="97"/>
        <end position="117"/>
    </location>
</feature>
<feature type="region of interest" description="Disordered" evidence="1">
    <location>
        <begin position="39"/>
        <end position="73"/>
    </location>
</feature>
<feature type="compositionally biased region" description="Basic and acidic residues" evidence="1">
    <location>
        <begin position="285"/>
        <end position="296"/>
    </location>
</feature>
<evidence type="ECO:0000256" key="1">
    <source>
        <dbReference type="SAM" id="MobiDB-lite"/>
    </source>
</evidence>
<feature type="compositionally biased region" description="Pro residues" evidence="1">
    <location>
        <begin position="221"/>
        <end position="230"/>
    </location>
</feature>
<keyword evidence="2" id="KW-1133">Transmembrane helix</keyword>
<dbReference type="VEuPathDB" id="VectorBase:ACHR009617"/>
<feature type="compositionally biased region" description="Acidic residues" evidence="1">
    <location>
        <begin position="249"/>
        <end position="272"/>
    </location>
</feature>
<keyword evidence="2" id="KW-0812">Transmembrane</keyword>
<reference evidence="3" key="2">
    <citation type="submission" date="2020-05" db="UniProtKB">
        <authorList>
            <consortium name="EnsemblMetazoa"/>
        </authorList>
    </citation>
    <scope>IDENTIFICATION</scope>
    <source>
        <strain evidence="3">ACHKN1017</strain>
    </source>
</reference>
<keyword evidence="2" id="KW-0472">Membrane</keyword>
<evidence type="ECO:0000313" key="4">
    <source>
        <dbReference type="Proteomes" id="UP000075881"/>
    </source>
</evidence>
<feature type="region of interest" description="Disordered" evidence="1">
    <location>
        <begin position="220"/>
        <end position="324"/>
    </location>
</feature>
<organism evidence="3 4">
    <name type="scientific">Anopheles christyi</name>
    <dbReference type="NCBI Taxonomy" id="43041"/>
    <lineage>
        <taxon>Eukaryota</taxon>
        <taxon>Metazoa</taxon>
        <taxon>Ecdysozoa</taxon>
        <taxon>Arthropoda</taxon>
        <taxon>Hexapoda</taxon>
        <taxon>Insecta</taxon>
        <taxon>Pterygota</taxon>
        <taxon>Neoptera</taxon>
        <taxon>Endopterygota</taxon>
        <taxon>Diptera</taxon>
        <taxon>Nematocera</taxon>
        <taxon>Culicoidea</taxon>
        <taxon>Culicidae</taxon>
        <taxon>Anophelinae</taxon>
        <taxon>Anopheles</taxon>
    </lineage>
</organism>
<dbReference type="EnsemblMetazoa" id="ACHR009617-RA">
    <property type="protein sequence ID" value="ACHR009617-PA"/>
    <property type="gene ID" value="ACHR009617"/>
</dbReference>
<keyword evidence="4" id="KW-1185">Reference proteome</keyword>
<sequence length="354" mass="39021">MQLMTFNSLLMFDIVFIFFLFLVGVTCLVYYLPPRELTPHDQSSSSSSSSSFSASSSPVAFPSPGSGGPVVRGCASTARRISGEGGTPIILVGVRNEAEQQQQQHQQETVQDRSPARRYSRVLTADSGVHGPIEPYPPYPLRMGDVGRYERPDEQEVLLLDCTLEDLVALRQMAGVGDRIGEMRLSRPVPGLGGSEPCRNCCCHYQPSVDRWVVPTVSPIVPLPPTPPPRRTAGRATDQLPLSTMEREREEEEEECEEEEEEEEEEGLDEEEDHHQQQQQHHHRVEYVRIEIERRGPTTSKGSTTTTTTTTTIPASLASNGGGLGGEPMSMPACCYVRAKDTDIRACSGPIHDV</sequence>
<protein>
    <submittedName>
        <fullName evidence="3">Uncharacterized protein</fullName>
    </submittedName>
</protein>
<evidence type="ECO:0000256" key="2">
    <source>
        <dbReference type="SAM" id="Phobius"/>
    </source>
</evidence>